<dbReference type="InterPro" id="IPR052554">
    <property type="entry name" value="2-oxoglutarate_synth_KorC"/>
</dbReference>
<dbReference type="InterPro" id="IPR002869">
    <property type="entry name" value="Pyrv_flavodox_OxRed_cen"/>
</dbReference>
<gene>
    <name evidence="3" type="primary">porG</name>
    <name evidence="3" type="ordered locus">COPRO5265_1077</name>
</gene>
<dbReference type="Pfam" id="PF01558">
    <property type="entry name" value="POR"/>
    <property type="match status" value="1"/>
</dbReference>
<dbReference type="KEGG" id="cpo:COPRO5265_1077"/>
<feature type="domain" description="Pyruvate/ketoisovalerate oxidoreductase catalytic" evidence="2">
    <location>
        <begin position="11"/>
        <end position="173"/>
    </location>
</feature>
<proteinExistence type="predicted"/>
<dbReference type="GO" id="GO:0047553">
    <property type="term" value="F:2-oxoglutarate synthase activity"/>
    <property type="evidence" value="ECO:0007669"/>
    <property type="project" value="UniProtKB-EC"/>
</dbReference>
<name>B5Y9E1_COPPD</name>
<evidence type="ECO:0000313" key="3">
    <source>
        <dbReference type="EMBL" id="ACI18045.1"/>
    </source>
</evidence>
<evidence type="ECO:0000256" key="1">
    <source>
        <dbReference type="ARBA" id="ARBA00023002"/>
    </source>
</evidence>
<reference evidence="3 4" key="2">
    <citation type="journal article" date="2014" name="Genome Announc.">
        <title>Complete Genome Sequence of Coprothermobacter proteolyticus DSM 5265.</title>
        <authorList>
            <person name="Alexiev A."/>
            <person name="Coil D.A."/>
            <person name="Badger J.H."/>
            <person name="Enticknap J."/>
            <person name="Ward N."/>
            <person name="Robb F.T."/>
            <person name="Eisen J.A."/>
        </authorList>
    </citation>
    <scope>NUCLEOTIDE SEQUENCE [LARGE SCALE GENOMIC DNA]</scope>
    <source>
        <strain evidence="4">ATCC 35245 / DSM 5265 / OCM 4 / BT</strain>
    </source>
</reference>
<dbReference type="RefSeq" id="WP_012544695.1">
    <property type="nucleotide sequence ID" value="NC_011295.1"/>
</dbReference>
<keyword evidence="1 3" id="KW-0560">Oxidoreductase</keyword>
<protein>
    <submittedName>
        <fullName evidence="3">Pyruvate:ferredoxin oxidoreductase and related 2-oxoacid:ferredoxin oxidoreductases, gamma subunit</fullName>
        <ecNumber evidence="3">1.2.7.3</ecNumber>
    </submittedName>
</protein>
<sequence length="177" mass="19482">MRREVYIVGSGGQGVVLMGALLAEAYALKNWNVVQTVVYDAAQRGGLARAEVVMSDTEIYYPKVRKADVVVAFSSDALPGAKSKMNGHTVILADESLRDKGVESLGFKVVYVPFERWAREELHSARVMNMVALGYCLKTLGDISLEEVEMALKERFKGDLFKLNMAAVKIGLEASEF</sequence>
<dbReference type="Proteomes" id="UP000001732">
    <property type="component" value="Chromosome"/>
</dbReference>
<dbReference type="AlphaFoldDB" id="B5Y9E1"/>
<reference evidence="4" key="1">
    <citation type="submission" date="2008-08" db="EMBL/GenBank/DDBJ databases">
        <title>The complete genome sequence of Coprothermobacter proteolyticus strain ATCC 5245 / DSM 5265 / BT.</title>
        <authorList>
            <person name="Dodson R.J."/>
            <person name="Durkin A.S."/>
            <person name="Wu M."/>
            <person name="Eisen J."/>
            <person name="Sutton G."/>
        </authorList>
    </citation>
    <scope>NUCLEOTIDE SEQUENCE [LARGE SCALE GENOMIC DNA]</scope>
    <source>
        <strain evidence="4">ATCC 35245 / DSM 5265 / OCM 4 / BT</strain>
    </source>
</reference>
<dbReference type="EMBL" id="CP001145">
    <property type="protein sequence ID" value="ACI18045.1"/>
    <property type="molecule type" value="Genomic_DNA"/>
</dbReference>
<accession>B5Y9E1</accession>
<dbReference type="Gene3D" id="3.40.920.10">
    <property type="entry name" value="Pyruvate-ferredoxin oxidoreductase, PFOR, domain III"/>
    <property type="match status" value="1"/>
</dbReference>
<dbReference type="eggNOG" id="COG1014">
    <property type="taxonomic scope" value="Bacteria"/>
</dbReference>
<dbReference type="PANTHER" id="PTHR42730">
    <property type="entry name" value="2-OXOGLUTARATE SYNTHASE SUBUNIT KORC"/>
    <property type="match status" value="1"/>
</dbReference>
<dbReference type="InterPro" id="IPR019752">
    <property type="entry name" value="Pyrv/ketoisovalerate_OxRed_cat"/>
</dbReference>
<dbReference type="STRING" id="309798.COPRO5265_1077"/>
<dbReference type="EC" id="1.2.7.3" evidence="3"/>
<keyword evidence="3" id="KW-0670">Pyruvate</keyword>
<organism evidence="3 4">
    <name type="scientific">Coprothermobacter proteolyticus (strain ATCC 35245 / DSM 5265 / OCM 4 / BT)</name>
    <dbReference type="NCBI Taxonomy" id="309798"/>
    <lineage>
        <taxon>Bacteria</taxon>
        <taxon>Pseudomonadati</taxon>
        <taxon>Coprothermobacterota</taxon>
        <taxon>Coprothermobacteria</taxon>
        <taxon>Coprothermobacterales</taxon>
        <taxon>Coprothermobacteraceae</taxon>
        <taxon>Coprothermobacter</taxon>
    </lineage>
</organism>
<evidence type="ECO:0000259" key="2">
    <source>
        <dbReference type="Pfam" id="PF01558"/>
    </source>
</evidence>
<evidence type="ECO:0000313" key="4">
    <source>
        <dbReference type="Proteomes" id="UP000001732"/>
    </source>
</evidence>
<dbReference type="OrthoDB" id="9789125at2"/>
<dbReference type="SUPFAM" id="SSF53323">
    <property type="entry name" value="Pyruvate-ferredoxin oxidoreductase, PFOR, domain III"/>
    <property type="match status" value="1"/>
</dbReference>
<dbReference type="HOGENOM" id="CLU_087284_0_0_9"/>
<dbReference type="PANTHER" id="PTHR42730:SF1">
    <property type="entry name" value="2-OXOGLUTARATE SYNTHASE SUBUNIT KORC"/>
    <property type="match status" value="1"/>
</dbReference>
<keyword evidence="4" id="KW-1185">Reference proteome</keyword>